<dbReference type="GO" id="GO:0017119">
    <property type="term" value="C:Golgi transport complex"/>
    <property type="evidence" value="ECO:0007669"/>
    <property type="project" value="TreeGrafter"/>
</dbReference>
<keyword evidence="2" id="KW-0732">Signal</keyword>
<accession>A0A212CN43</accession>
<proteinExistence type="predicted"/>
<dbReference type="InterPro" id="IPR024603">
    <property type="entry name" value="COG_complex_COG2_C"/>
</dbReference>
<dbReference type="Pfam" id="PF12022">
    <property type="entry name" value="COG2_C"/>
    <property type="match status" value="1"/>
</dbReference>
<feature type="signal peptide" evidence="2">
    <location>
        <begin position="1"/>
        <end position="19"/>
    </location>
</feature>
<evidence type="ECO:0000256" key="2">
    <source>
        <dbReference type="SAM" id="SignalP"/>
    </source>
</evidence>
<evidence type="ECO:0000313" key="5">
    <source>
        <dbReference type="Proteomes" id="UP000242450"/>
    </source>
</evidence>
<dbReference type="PANTHER" id="PTHR12961">
    <property type="entry name" value="CONSERVED OLIGOMERIC GOLGI COMPLEX COMPONENT 2"/>
    <property type="match status" value="1"/>
</dbReference>
<organism evidence="4 5">
    <name type="scientific">Cervus elaphus hippelaphus</name>
    <name type="common">European red deer</name>
    <dbReference type="NCBI Taxonomy" id="46360"/>
    <lineage>
        <taxon>Eukaryota</taxon>
        <taxon>Metazoa</taxon>
        <taxon>Chordata</taxon>
        <taxon>Craniata</taxon>
        <taxon>Vertebrata</taxon>
        <taxon>Euteleostomi</taxon>
        <taxon>Mammalia</taxon>
        <taxon>Eutheria</taxon>
        <taxon>Laurasiatheria</taxon>
        <taxon>Artiodactyla</taxon>
        <taxon>Ruminantia</taxon>
        <taxon>Pecora</taxon>
        <taxon>Cervidae</taxon>
        <taxon>Cervinae</taxon>
        <taxon>Cervus</taxon>
    </lineage>
</organism>
<feature type="region of interest" description="Disordered" evidence="1">
    <location>
        <begin position="49"/>
        <end position="72"/>
    </location>
</feature>
<evidence type="ECO:0000259" key="3">
    <source>
        <dbReference type="Pfam" id="PF12022"/>
    </source>
</evidence>
<dbReference type="GO" id="GO:0016020">
    <property type="term" value="C:membrane"/>
    <property type="evidence" value="ECO:0007669"/>
    <property type="project" value="InterPro"/>
</dbReference>
<dbReference type="AlphaFoldDB" id="A0A212CN43"/>
<dbReference type="Proteomes" id="UP000242450">
    <property type="component" value="Chromosome 15"/>
</dbReference>
<evidence type="ECO:0000313" key="4">
    <source>
        <dbReference type="EMBL" id="OWK07469.1"/>
    </source>
</evidence>
<name>A0A212CN43_CEREH</name>
<reference evidence="4 5" key="1">
    <citation type="journal article" date="2018" name="Mol. Genet. Genomics">
        <title>The red deer Cervus elaphus genome CerEla1.0: sequencing, annotating, genes, and chromosomes.</title>
        <authorList>
            <person name="Bana N.A."/>
            <person name="Nyiri A."/>
            <person name="Nagy J."/>
            <person name="Frank K."/>
            <person name="Nagy T."/>
            <person name="Steger V."/>
            <person name="Schiller M."/>
            <person name="Lakatos P."/>
            <person name="Sugar L."/>
            <person name="Horn P."/>
            <person name="Barta E."/>
            <person name="Orosz L."/>
        </authorList>
    </citation>
    <scope>NUCLEOTIDE SEQUENCE [LARGE SCALE GENOMIC DNA]</scope>
    <source>
        <strain evidence="4">Hungarian</strain>
    </source>
</reference>
<feature type="non-terminal residue" evidence="4">
    <location>
        <position position="92"/>
    </location>
</feature>
<sequence>MFLPLLAHHLWRLTLQILARYSMFVKELLLGPISNESAKDIKKPLVTGRKDLSITQGHRKDQASGPSETKPIVSISSTPLVYVVTDLDRLQE</sequence>
<dbReference type="GO" id="GO:0007030">
    <property type="term" value="P:Golgi organization"/>
    <property type="evidence" value="ECO:0007669"/>
    <property type="project" value="InterPro"/>
</dbReference>
<protein>
    <submittedName>
        <fullName evidence="4">COG2</fullName>
    </submittedName>
</protein>
<comment type="caution">
    <text evidence="4">The sequence shown here is derived from an EMBL/GenBank/DDBJ whole genome shotgun (WGS) entry which is preliminary data.</text>
</comment>
<gene>
    <name evidence="4" type="ORF">Celaphus_00008420</name>
</gene>
<keyword evidence="5" id="KW-1185">Reference proteome</keyword>
<dbReference type="InterPro" id="IPR009316">
    <property type="entry name" value="COG2"/>
</dbReference>
<evidence type="ECO:0000256" key="1">
    <source>
        <dbReference type="SAM" id="MobiDB-lite"/>
    </source>
</evidence>
<feature type="chain" id="PRO_5012080946" evidence="2">
    <location>
        <begin position="20"/>
        <end position="92"/>
    </location>
</feature>
<dbReference type="GO" id="GO:0006891">
    <property type="term" value="P:intra-Golgi vesicle-mediated transport"/>
    <property type="evidence" value="ECO:0007669"/>
    <property type="project" value="TreeGrafter"/>
</dbReference>
<dbReference type="PANTHER" id="PTHR12961:SF0">
    <property type="entry name" value="CONSERVED OLIGOMERIC GOLGI COMPLEX SUBUNIT 2"/>
    <property type="match status" value="1"/>
</dbReference>
<dbReference type="EMBL" id="MKHE01000015">
    <property type="protein sequence ID" value="OWK07469.1"/>
    <property type="molecule type" value="Genomic_DNA"/>
</dbReference>
<dbReference type="GO" id="GO:0015031">
    <property type="term" value="P:protein transport"/>
    <property type="evidence" value="ECO:0007669"/>
    <property type="project" value="InterPro"/>
</dbReference>
<feature type="domain" description="COG complex component COG2 C-terminal" evidence="3">
    <location>
        <begin position="1"/>
        <end position="92"/>
    </location>
</feature>
<dbReference type="OrthoDB" id="332281at2759"/>
<feature type="compositionally biased region" description="Basic and acidic residues" evidence="1">
    <location>
        <begin position="49"/>
        <end position="62"/>
    </location>
</feature>